<dbReference type="WBParaSite" id="PgR084X_g012_t01">
    <property type="protein sequence ID" value="PgR084X_g012_t01"/>
    <property type="gene ID" value="PgR084X_g012"/>
</dbReference>
<accession>A0A915C366</accession>
<feature type="coiled-coil region" evidence="1">
    <location>
        <begin position="988"/>
        <end position="1022"/>
    </location>
</feature>
<reference evidence="4" key="1">
    <citation type="submission" date="2022-11" db="UniProtKB">
        <authorList>
            <consortium name="WormBaseParasite"/>
        </authorList>
    </citation>
    <scope>IDENTIFICATION</scope>
</reference>
<evidence type="ECO:0000313" key="3">
    <source>
        <dbReference type="Proteomes" id="UP000887569"/>
    </source>
</evidence>
<keyword evidence="1" id="KW-0175">Coiled coil</keyword>
<feature type="coiled-coil region" evidence="1">
    <location>
        <begin position="1191"/>
        <end position="1228"/>
    </location>
</feature>
<protein>
    <submittedName>
        <fullName evidence="4">Uncharacterized protein</fullName>
    </submittedName>
</protein>
<feature type="region of interest" description="Disordered" evidence="2">
    <location>
        <begin position="1425"/>
        <end position="1451"/>
    </location>
</feature>
<evidence type="ECO:0000256" key="1">
    <source>
        <dbReference type="SAM" id="Coils"/>
    </source>
</evidence>
<feature type="coiled-coil region" evidence="1">
    <location>
        <begin position="1524"/>
        <end position="1565"/>
    </location>
</feature>
<name>A0A915C366_PARUN</name>
<feature type="region of interest" description="Disordered" evidence="2">
    <location>
        <begin position="1259"/>
        <end position="1285"/>
    </location>
</feature>
<feature type="coiled-coil region" evidence="1">
    <location>
        <begin position="205"/>
        <end position="454"/>
    </location>
</feature>
<feature type="compositionally biased region" description="Basic and acidic residues" evidence="2">
    <location>
        <begin position="187"/>
        <end position="202"/>
    </location>
</feature>
<feature type="coiled-coil region" evidence="1">
    <location>
        <begin position="1332"/>
        <end position="1373"/>
    </location>
</feature>
<feature type="region of interest" description="Disordered" evidence="2">
    <location>
        <begin position="183"/>
        <end position="202"/>
    </location>
</feature>
<keyword evidence="3" id="KW-1185">Reference proteome</keyword>
<feature type="coiled-coil region" evidence="1">
    <location>
        <begin position="54"/>
        <end position="173"/>
    </location>
</feature>
<proteinExistence type="predicted"/>
<feature type="coiled-coil region" evidence="1">
    <location>
        <begin position="1600"/>
        <end position="1668"/>
    </location>
</feature>
<dbReference type="Proteomes" id="UP000887569">
    <property type="component" value="Unplaced"/>
</dbReference>
<feature type="coiled-coil region" evidence="1">
    <location>
        <begin position="905"/>
        <end position="956"/>
    </location>
</feature>
<sequence length="1674" mass="193952">MAPLDVSHLEELFSEDADSLDRIYYWYEQLSEYEIEENETRENLEIVVRALKWIMQYEHTRAEELKELAEKEAASITEKEDNWEEERESMKKELRVLREKITSTAGADELNETFRAQIDSLREENAYLKAQNRDRDRELADQRDKAEEFSSRIEQLEKERNALISQQSHLDDTIRELNRRFSSKCDQSAKSEAETRKLRQRSEQAAKLSAQLQEVVHHNEQLTAEVERLADALSSATAYIEDTTEKYSAMRQQLLNSEAIIERLSNENSKLTKQVEEGKEVLEKLESTQVESAQRFESIVKTKDTQLERFRGSIQSMQLEIEEIRARSRLDRSDECERELEQLRKELVDATNLARELFGKASSSDDHHRNAQLQLKILEQEKMLEALREQLNEEVKQREELQRSLEAKDSENMMIHAEMKRIRVATFGSAESEINRLEVQLKFRDAQIEKLTAKCSLLQVELASYSEGNFGAISHIVHPDEMESSSVGVREKGHGDSIGESSNKMTVDKEIETEAIPSVESDEVGKRQYRVEKEKHNGYALDSWEASAMLICSLNYELMLLMQELDAKEKQLQKMEKVSTGAVMEVSKMKAKYGVLQKEVLEYRQKRNDTESDEMSAKMLEYEIQLEEYKRVAESVRLSGDELARRLEEASRRLVAERIHSAQSARKLQIVERCRNEERELYAKLRHKLNENISLHARQIKLANYEADLAAVEIARLQNIVLHSVPESEYEKLTKKYKSMLQQEFFFTGDVDDTQPSEHFGINLLKRNGDETANAEMAARNEYLENLVAVLSDQNEYWKAENEKIRAENDELKQFLEDIEVESTVKGMIVSIERRFLNVLAEKSEREQEELLATRQFRQAQTELSRRRHEWGTERKKFVSIIQNVVTSAQKIRRNAMEMITAEQMMELKERIADIHDNQRRSEQQLEEASKQKAEISVQLMKAEALKQSLEELKENNCDLIKLQSALQASHLNLLNVTSQLHVLKSQVEKKDAELALREEQIAELKKEVNALMTVNVEAEKIFADEISGKKVEDGGAAGSVQHKEDGNANGSSSTHDLGLSSEVEKHRAGIWPDSGRVSAESEESNAFGDDARSFSINADLHTKTVVFDNSEAYEKKIRYIRETAEVCIQNYKDQLSYKEEAVKKYRALLENLQSERNDAQRQKFSDIHEDEFLEEKKWKRSEEILNKRELEEGKSEILRLRNEIKDLEEANSKLSEQVQQNQSEELERFEVGVQVDLSDSHRSMMGSNNKLKQIDADTFSDDGTAQGNDNEITKTSGTSQSRQVLNQDIEEGERGNDIRGIGERLAAGASGRQIDEHQVRTQREEQLSEFLRKEETKSAVLRNEIRRLKQKLISANAKNQELQQACEDIRAEALAQIGQRYTKNDTESSDRETVYLRMEVDKLRSEVANQRRTLKSQKETIEALQKEQKKEEMKTADDEMTRWREKKSREENVSMLRKKLNDAERRQQDISERLMRRERRIAQMQREESSRVADQERLNLMVAELKRGNETLLRERTDAAALLTESQSAINLLNQQVSQLKKENSSLSAKIKEMEAVLSELQSKEVQVKDGGGSAQAIYHSDEQWCALQDKLKLTEHRYGEAMERLTIVEKEYSNLRNEHEMLIKRERARSKDKGGSAAVAVLRDKLMAKEKVIEQLSERLDQFEREKWKNML</sequence>
<feature type="coiled-coil region" evidence="1">
    <location>
        <begin position="1136"/>
        <end position="1163"/>
    </location>
</feature>
<feature type="region of interest" description="Disordered" evidence="2">
    <location>
        <begin position="1034"/>
        <end position="1064"/>
    </location>
</feature>
<evidence type="ECO:0000256" key="2">
    <source>
        <dbReference type="SAM" id="MobiDB-lite"/>
    </source>
</evidence>
<organism evidence="3 4">
    <name type="scientific">Parascaris univalens</name>
    <name type="common">Nematode worm</name>
    <dbReference type="NCBI Taxonomy" id="6257"/>
    <lineage>
        <taxon>Eukaryota</taxon>
        <taxon>Metazoa</taxon>
        <taxon>Ecdysozoa</taxon>
        <taxon>Nematoda</taxon>
        <taxon>Chromadorea</taxon>
        <taxon>Rhabditida</taxon>
        <taxon>Spirurina</taxon>
        <taxon>Ascaridomorpha</taxon>
        <taxon>Ascaridoidea</taxon>
        <taxon>Ascarididae</taxon>
        <taxon>Parascaris</taxon>
    </lineage>
</organism>
<evidence type="ECO:0000313" key="4">
    <source>
        <dbReference type="WBParaSite" id="PgR084X_g012_t01"/>
    </source>
</evidence>
<feature type="compositionally biased region" description="Polar residues" evidence="2">
    <location>
        <begin position="1262"/>
        <end position="1285"/>
    </location>
</feature>
<dbReference type="SUPFAM" id="SSF69989">
    <property type="entry name" value="C-terminal domain of PLC-beta"/>
    <property type="match status" value="1"/>
</dbReference>